<name>A0AAW0SWU1_SCYPA</name>
<feature type="compositionally biased region" description="Basic residues" evidence="4">
    <location>
        <begin position="908"/>
        <end position="926"/>
    </location>
</feature>
<feature type="compositionally biased region" description="Basic and acidic residues" evidence="4">
    <location>
        <begin position="1239"/>
        <end position="1285"/>
    </location>
</feature>
<feature type="compositionally biased region" description="Low complexity" evidence="4">
    <location>
        <begin position="1115"/>
        <end position="1144"/>
    </location>
</feature>
<dbReference type="CDD" id="cd12430">
    <property type="entry name" value="RRM_LARP4_5_like"/>
    <property type="match status" value="1"/>
</dbReference>
<dbReference type="SUPFAM" id="SSF54928">
    <property type="entry name" value="RNA-binding domain, RBD"/>
    <property type="match status" value="1"/>
</dbReference>
<feature type="compositionally biased region" description="Basic and acidic residues" evidence="4">
    <location>
        <begin position="756"/>
        <end position="768"/>
    </location>
</feature>
<dbReference type="InterPro" id="IPR036390">
    <property type="entry name" value="WH_DNA-bd_sf"/>
</dbReference>
<dbReference type="Proteomes" id="UP001487740">
    <property type="component" value="Unassembled WGS sequence"/>
</dbReference>
<dbReference type="PANTHER" id="PTHR22792">
    <property type="entry name" value="LUPUS LA PROTEIN-RELATED"/>
    <property type="match status" value="1"/>
</dbReference>
<comment type="caution">
    <text evidence="6">The sequence shown here is derived from an EMBL/GenBank/DDBJ whole genome shotgun (WGS) entry which is preliminary data.</text>
</comment>
<gene>
    <name evidence="6" type="ORF">O3P69_019471</name>
</gene>
<evidence type="ECO:0000256" key="3">
    <source>
        <dbReference type="PROSITE-ProRule" id="PRU00332"/>
    </source>
</evidence>
<feature type="compositionally biased region" description="Basic residues" evidence="4">
    <location>
        <begin position="1330"/>
        <end position="1340"/>
    </location>
</feature>
<dbReference type="GO" id="GO:0005829">
    <property type="term" value="C:cytosol"/>
    <property type="evidence" value="ECO:0007669"/>
    <property type="project" value="TreeGrafter"/>
</dbReference>
<dbReference type="InterPro" id="IPR035979">
    <property type="entry name" value="RBD_domain_sf"/>
</dbReference>
<feature type="compositionally biased region" description="Pro residues" evidence="4">
    <location>
        <begin position="1145"/>
        <end position="1157"/>
    </location>
</feature>
<feature type="compositionally biased region" description="Basic and acidic residues" evidence="4">
    <location>
        <begin position="1430"/>
        <end position="1455"/>
    </location>
</feature>
<feature type="compositionally biased region" description="Basic and acidic residues" evidence="4">
    <location>
        <begin position="1208"/>
        <end position="1224"/>
    </location>
</feature>
<feature type="compositionally biased region" description="Pro residues" evidence="4">
    <location>
        <begin position="371"/>
        <end position="385"/>
    </location>
</feature>
<keyword evidence="2 3" id="KW-0694">RNA-binding</keyword>
<feature type="compositionally biased region" description="Gly residues" evidence="4">
    <location>
        <begin position="648"/>
        <end position="657"/>
    </location>
</feature>
<accession>A0AAW0SWU1</accession>
<feature type="compositionally biased region" description="Pro residues" evidence="4">
    <location>
        <begin position="1032"/>
        <end position="1048"/>
    </location>
</feature>
<dbReference type="GO" id="GO:0003730">
    <property type="term" value="F:mRNA 3'-UTR binding"/>
    <property type="evidence" value="ECO:0007669"/>
    <property type="project" value="TreeGrafter"/>
</dbReference>
<feature type="region of interest" description="Disordered" evidence="4">
    <location>
        <begin position="621"/>
        <end position="667"/>
    </location>
</feature>
<organism evidence="6 7">
    <name type="scientific">Scylla paramamosain</name>
    <name type="common">Mud crab</name>
    <dbReference type="NCBI Taxonomy" id="85552"/>
    <lineage>
        <taxon>Eukaryota</taxon>
        <taxon>Metazoa</taxon>
        <taxon>Ecdysozoa</taxon>
        <taxon>Arthropoda</taxon>
        <taxon>Crustacea</taxon>
        <taxon>Multicrustacea</taxon>
        <taxon>Malacostraca</taxon>
        <taxon>Eumalacostraca</taxon>
        <taxon>Eucarida</taxon>
        <taxon>Decapoda</taxon>
        <taxon>Pleocyemata</taxon>
        <taxon>Brachyura</taxon>
        <taxon>Eubrachyura</taxon>
        <taxon>Portunoidea</taxon>
        <taxon>Portunidae</taxon>
        <taxon>Portuninae</taxon>
        <taxon>Scylla</taxon>
    </lineage>
</organism>
<feature type="compositionally biased region" description="Pro residues" evidence="4">
    <location>
        <begin position="868"/>
        <end position="879"/>
    </location>
</feature>
<feature type="compositionally biased region" description="Pro residues" evidence="4">
    <location>
        <begin position="167"/>
        <end position="183"/>
    </location>
</feature>
<feature type="compositionally biased region" description="Low complexity" evidence="4">
    <location>
        <begin position="1158"/>
        <end position="1180"/>
    </location>
</feature>
<keyword evidence="1" id="KW-0597">Phosphoprotein</keyword>
<sequence>MDQRRKKKRKKNKKKRARYKNTRMKKKKKKKKKRRSQRITALHSTTDSLVCDRSFCDSALRRPALCPSMQQPHSTEKANFSDASSIFRQTSAYFSLETPVQWPVDSDRECVAVPLPGGGAGGPCGGGRRPRDGGGRTLRRRPRPPPVWRGRGGLGIRGGSSDRPLFSPTPSPSHDPRGAPTPSPGAEGGQGEWCCPGVAAPQDPLPGCLDADAAYVCTALAPSCFLIQKVSTSGGAVLNPEATVFQLPPTQRSPTHAATPTPAPAPTQSPTPTHINGFHSNVHPFMNGDVGLECCGVVCPATPEDAPASVGAPGGATLLQGEALPKPAAAKALSGGTEAAPPQTPPTAPPQQNGEVTAGGSAGQGAASPAPSAPAAPPSPSPASPTPMETGQAGRREGLAPGSETQATQTTPTQTPSPASPPSSPPGTPAGTPAPGQLAPPPPPQQPLSREQIKHLVAQQVEYFFSRENLSSDPYLISQMDSDQYVPVYILANCTQFKNITKDHSIIVEALKESPFVQLDEERNRVRPNYKRCIVILREIAESTPVEEIESVFKSEECPKVVSCEFVHNSSWYVTFESDEDAQKAYWYLRGVVKTFQARIKTKPISRLGCLSVLPSYGGKAGGGAEAKDGQGSGTAPPSAQPSPSAAAGGGRSGGPGTPAPPGGSYASSGGAGRFLFSTHQSVNPGSYTYTYTAASSHMPTAYFYPNVMQWTPPPGGFYDINSFLQFNGLSPQGTFTPHNPGPTLRYPPSRRNPKHRDNNRYDKESRHNTNNNSNNNNNSGQNTQAPHYQRQHHHHHRPHPTPSPSQPHPPQHRPPSRAPPISCPHSSTTRLISNPPATADKEVVTVSATPATPAASGVSKPASTPVTSPPQSPPPAAPPAALQDAVEGQATTPQPPQPPLPPPHLHQPPHIHPRHHHHHHHHHHQFPPPHHLPQGLPGPPPPPPPHRHGNYPPDHFHPHHHHPPPHLHQQGPRPVFDDRHPYYHRPRNLRRRPRGREDEVMGGPGRGGPPQRGNGPPHQPPGGTDAAKQGPPTPQEGTPAPPPPPPQFDLEAASFPPLPSTDEPAVVVVERRSTESLPSAWGDTQRFSDVMKGNPKPRPPSLGDAPSDTPPTPTSATATQTPPTTTVTPTSATAVPTLPRHLVSPPPPPPPPPTPRHPTTTTTTTSTQAPPTAPSTTTTTDDHNHHHQPPSTTTTAPTPTPAPAPKPDPRPAPRDQRPIERRPVGAGAGANNGATNGPRERREFPREYPQRGQVGREFRGNRDPALRTGKENRPLRPREEKMDADGWITKGSRESRAQRESREQWERGESSAAPRHHNNNNNNNNNNNSHHHFHHHNHHYLVNGDSASPPSSPKPQKGESKLAEECAEAAKGVPARPLNNNDGEHKTTWAKMALASKDHMERLAAELKEKEEQEKIKKQRLATRPQPRPQEKVVTPRERDGKMVRRDALPRDPRGLPGERGGPIPFRPRDAATPKSPK</sequence>
<dbReference type="PANTHER" id="PTHR22792:SF131">
    <property type="entry name" value="LA-RELATED PROTEIN LARP4B"/>
    <property type="match status" value="1"/>
</dbReference>
<feature type="compositionally biased region" description="Basic and acidic residues" evidence="4">
    <location>
        <begin position="1397"/>
        <end position="1417"/>
    </location>
</feature>
<evidence type="ECO:0000313" key="6">
    <source>
        <dbReference type="EMBL" id="KAK8379556.1"/>
    </source>
</evidence>
<dbReference type="Pfam" id="PF05383">
    <property type="entry name" value="La"/>
    <property type="match status" value="1"/>
</dbReference>
<feature type="compositionally biased region" description="Low complexity" evidence="4">
    <location>
        <begin position="634"/>
        <end position="647"/>
    </location>
</feature>
<feature type="compositionally biased region" description="Polar residues" evidence="4">
    <location>
        <begin position="825"/>
        <end position="837"/>
    </location>
</feature>
<dbReference type="Gene3D" id="1.10.10.10">
    <property type="entry name" value="Winged helix-like DNA-binding domain superfamily/Winged helix DNA-binding domain"/>
    <property type="match status" value="1"/>
</dbReference>
<dbReference type="InterPro" id="IPR036388">
    <property type="entry name" value="WH-like_DNA-bd_sf"/>
</dbReference>
<feature type="region of interest" description="Disordered" evidence="4">
    <location>
        <begin position="730"/>
        <end position="838"/>
    </location>
</feature>
<feature type="compositionally biased region" description="Pro residues" evidence="4">
    <location>
        <begin position="801"/>
        <end position="810"/>
    </location>
</feature>
<evidence type="ECO:0000259" key="5">
    <source>
        <dbReference type="PROSITE" id="PS50961"/>
    </source>
</evidence>
<feature type="region of interest" description="Disordered" evidence="4">
    <location>
        <begin position="1"/>
        <end position="42"/>
    </location>
</feature>
<dbReference type="InterPro" id="IPR045180">
    <property type="entry name" value="La_dom_prot"/>
</dbReference>
<feature type="compositionally biased region" description="Pro residues" evidence="4">
    <location>
        <begin position="927"/>
        <end position="945"/>
    </location>
</feature>
<dbReference type="GO" id="GO:0010494">
    <property type="term" value="C:cytoplasmic stress granule"/>
    <property type="evidence" value="ECO:0007669"/>
    <property type="project" value="TreeGrafter"/>
</dbReference>
<dbReference type="InterPro" id="IPR058699">
    <property type="entry name" value="RRM_LARP4/4B"/>
</dbReference>
<dbReference type="EMBL" id="JARAKH010000043">
    <property type="protein sequence ID" value="KAK8379556.1"/>
    <property type="molecule type" value="Genomic_DNA"/>
</dbReference>
<feature type="compositionally biased region" description="Low complexity" evidence="4">
    <location>
        <begin position="769"/>
        <end position="789"/>
    </location>
</feature>
<feature type="compositionally biased region" description="Basic residues" evidence="4">
    <location>
        <begin position="983"/>
        <end position="995"/>
    </location>
</feature>
<feature type="compositionally biased region" description="Basic residues" evidence="4">
    <location>
        <begin position="790"/>
        <end position="800"/>
    </location>
</feature>
<feature type="compositionally biased region" description="Pro residues" evidence="4">
    <location>
        <begin position="894"/>
        <end position="907"/>
    </location>
</feature>
<dbReference type="Pfam" id="PF26088">
    <property type="entry name" value="RRM_LARP4"/>
    <property type="match status" value="1"/>
</dbReference>
<feature type="compositionally biased region" description="Low complexity" evidence="4">
    <location>
        <begin position="1320"/>
        <end position="1329"/>
    </location>
</feature>
<protein>
    <recommendedName>
        <fullName evidence="5">HTH La-type RNA-binding domain-containing protein</fullName>
    </recommendedName>
</protein>
<feature type="domain" description="HTH La-type RNA-binding" evidence="5">
    <location>
        <begin position="447"/>
        <end position="536"/>
    </location>
</feature>
<dbReference type="InterPro" id="IPR006630">
    <property type="entry name" value="La_HTH"/>
</dbReference>
<dbReference type="SMART" id="SM00715">
    <property type="entry name" value="LA"/>
    <property type="match status" value="1"/>
</dbReference>
<feature type="region of interest" description="Disordered" evidence="4">
    <location>
        <begin position="116"/>
        <end position="190"/>
    </location>
</feature>
<evidence type="ECO:0000256" key="2">
    <source>
        <dbReference type="ARBA" id="ARBA00022884"/>
    </source>
</evidence>
<feature type="compositionally biased region" description="Basic residues" evidence="4">
    <location>
        <begin position="1"/>
        <end position="37"/>
    </location>
</feature>
<proteinExistence type="predicted"/>
<feature type="compositionally biased region" description="Basic and acidic residues" evidence="4">
    <location>
        <begin position="1292"/>
        <end position="1310"/>
    </location>
</feature>
<feature type="region of interest" description="Disordered" evidence="4">
    <location>
        <begin position="852"/>
        <end position="1479"/>
    </location>
</feature>
<keyword evidence="7" id="KW-1185">Reference proteome</keyword>
<evidence type="ECO:0000256" key="4">
    <source>
        <dbReference type="SAM" id="MobiDB-lite"/>
    </source>
</evidence>
<feature type="compositionally biased region" description="Low complexity" evidence="4">
    <location>
        <begin position="852"/>
        <end position="867"/>
    </location>
</feature>
<feature type="compositionally biased region" description="Gly residues" evidence="4">
    <location>
        <begin position="116"/>
        <end position="127"/>
    </location>
</feature>
<dbReference type="SUPFAM" id="SSF46785">
    <property type="entry name" value="Winged helix' DNA-binding domain"/>
    <property type="match status" value="1"/>
</dbReference>
<feature type="compositionally biased region" description="Pro residues" evidence="4">
    <location>
        <begin position="418"/>
        <end position="428"/>
    </location>
</feature>
<feature type="region of interest" description="Disordered" evidence="4">
    <location>
        <begin position="248"/>
        <end position="277"/>
    </location>
</feature>
<evidence type="ECO:0000313" key="7">
    <source>
        <dbReference type="Proteomes" id="UP001487740"/>
    </source>
</evidence>
<feature type="compositionally biased region" description="Low complexity" evidence="4">
    <location>
        <begin position="405"/>
        <end position="417"/>
    </location>
</feature>
<reference evidence="6 7" key="1">
    <citation type="submission" date="2023-03" db="EMBL/GenBank/DDBJ databases">
        <title>High-quality genome of Scylla paramamosain provides insights in environmental adaptation.</title>
        <authorList>
            <person name="Zhang L."/>
        </authorList>
    </citation>
    <scope>NUCLEOTIDE SEQUENCE [LARGE SCALE GENOMIC DNA]</scope>
    <source>
        <strain evidence="6">LZ_2023a</strain>
        <tissue evidence="6">Muscle</tissue>
    </source>
</reference>
<feature type="region of interest" description="Disordered" evidence="4">
    <location>
        <begin position="328"/>
        <end position="448"/>
    </location>
</feature>
<dbReference type="GO" id="GO:0045727">
    <property type="term" value="P:positive regulation of translation"/>
    <property type="evidence" value="ECO:0007669"/>
    <property type="project" value="TreeGrafter"/>
</dbReference>
<dbReference type="PROSITE" id="PS50961">
    <property type="entry name" value="HTH_LA"/>
    <property type="match status" value="1"/>
</dbReference>
<evidence type="ECO:0000256" key="1">
    <source>
        <dbReference type="ARBA" id="ARBA00022553"/>
    </source>
</evidence>